<evidence type="ECO:0000313" key="8">
    <source>
        <dbReference type="EMBL" id="GGA73984.1"/>
    </source>
</evidence>
<dbReference type="InterPro" id="IPR011701">
    <property type="entry name" value="MFS"/>
</dbReference>
<evidence type="ECO:0000259" key="7">
    <source>
        <dbReference type="PROSITE" id="PS50850"/>
    </source>
</evidence>
<dbReference type="Proteomes" id="UP000613512">
    <property type="component" value="Unassembled WGS sequence"/>
</dbReference>
<sequence>MEGTTYKGTNKLIIGIVFGVITFWLFAQAMVNIVPAVQKDLDIELGVLNIAISLTSLFSGMFIVVAGGMADRLGRKKLTYIGLILSVIGSLLLVLAQGAVLLIIGRVLQGLSAAAIMPATIALMKAYFEGAERQRALSYWSIGSWGGSGITSLAGGAIATYLGWKWIFIFSIIFALLAMWLIREVPESKAETSGKFKFDFGGLAIFIVAMLAINILITQGGELGWTSITSIILAVVSIVSIFAFVKFEAKRDNALIDFKLFKNKPYTGATISNFLLNAVAGTLIVANTYVQLGRGFTPFQAGLLSIGYLVVVLAMIRVGEKIMQRTGAKKPMVWGSLITLIGVAVMGLTFLPDLMYTIIVIIGFALFGLGLGIYATPSTDTAVSSSPDNKVGEASGIYKMASSLGNAFGVAISATVFSTIQTVSSVHTAAMAGIITNVIFAAVSLISVIVLVPNDSKSKSSQSTVSKPELAKR</sequence>
<reference evidence="8" key="1">
    <citation type="journal article" date="2014" name="Int. J. Syst. Evol. Microbiol.">
        <title>Complete genome sequence of Corynebacterium casei LMG S-19264T (=DSM 44701T), isolated from a smear-ripened cheese.</title>
        <authorList>
            <consortium name="US DOE Joint Genome Institute (JGI-PGF)"/>
            <person name="Walter F."/>
            <person name="Albersmeier A."/>
            <person name="Kalinowski J."/>
            <person name="Ruckert C."/>
        </authorList>
    </citation>
    <scope>NUCLEOTIDE SEQUENCE</scope>
    <source>
        <strain evidence="8">CGMCC 1.12408</strain>
    </source>
</reference>
<keyword evidence="2" id="KW-0813">Transport</keyword>
<dbReference type="GO" id="GO:0005886">
    <property type="term" value="C:plasma membrane"/>
    <property type="evidence" value="ECO:0007669"/>
    <property type="project" value="UniProtKB-SubCell"/>
</dbReference>
<evidence type="ECO:0000256" key="6">
    <source>
        <dbReference type="SAM" id="Phobius"/>
    </source>
</evidence>
<dbReference type="Gene3D" id="1.20.1720.10">
    <property type="entry name" value="Multidrug resistance protein D"/>
    <property type="match status" value="1"/>
</dbReference>
<feature type="transmembrane region" description="Helical" evidence="6">
    <location>
        <begin position="12"/>
        <end position="34"/>
    </location>
</feature>
<dbReference type="RefSeq" id="WP_188384275.1">
    <property type="nucleotide sequence ID" value="NZ_BMEY01000007.1"/>
</dbReference>
<protein>
    <submittedName>
        <fullName evidence="8">Multidrug efflux MFS transporter NorB</fullName>
    </submittedName>
</protein>
<keyword evidence="9" id="KW-1185">Reference proteome</keyword>
<feature type="transmembrane region" description="Helical" evidence="6">
    <location>
        <begin position="223"/>
        <end position="245"/>
    </location>
</feature>
<dbReference type="PANTHER" id="PTHR42718">
    <property type="entry name" value="MAJOR FACILITATOR SUPERFAMILY MULTIDRUG TRANSPORTER MFSC"/>
    <property type="match status" value="1"/>
</dbReference>
<feature type="transmembrane region" description="Helical" evidence="6">
    <location>
        <begin position="166"/>
        <end position="186"/>
    </location>
</feature>
<keyword evidence="3 6" id="KW-0812">Transmembrane</keyword>
<gene>
    <name evidence="8" type="ORF">GCM10008025_17150</name>
</gene>
<dbReference type="AlphaFoldDB" id="A0A916RWF7"/>
<dbReference type="CDD" id="cd17321">
    <property type="entry name" value="MFS_MMR_MDR_like"/>
    <property type="match status" value="1"/>
</dbReference>
<dbReference type="SUPFAM" id="SSF103473">
    <property type="entry name" value="MFS general substrate transporter"/>
    <property type="match status" value="1"/>
</dbReference>
<dbReference type="PANTHER" id="PTHR42718:SF9">
    <property type="entry name" value="MAJOR FACILITATOR SUPERFAMILY MULTIDRUG TRANSPORTER MFSC"/>
    <property type="match status" value="1"/>
</dbReference>
<feature type="transmembrane region" description="Helical" evidence="6">
    <location>
        <begin position="110"/>
        <end position="128"/>
    </location>
</feature>
<dbReference type="Gene3D" id="1.20.1250.20">
    <property type="entry name" value="MFS general substrate transporter like domains"/>
    <property type="match status" value="1"/>
</dbReference>
<proteinExistence type="predicted"/>
<name>A0A916RWF7_9BACI</name>
<feature type="domain" description="Major facilitator superfamily (MFS) profile" evidence="7">
    <location>
        <begin position="12"/>
        <end position="459"/>
    </location>
</feature>
<dbReference type="InterPro" id="IPR005829">
    <property type="entry name" value="Sugar_transporter_CS"/>
</dbReference>
<keyword evidence="4 6" id="KW-1133">Transmembrane helix</keyword>
<dbReference type="PROSITE" id="PS50850">
    <property type="entry name" value="MFS"/>
    <property type="match status" value="1"/>
</dbReference>
<accession>A0A916RWF7</accession>
<dbReference type="InterPro" id="IPR036259">
    <property type="entry name" value="MFS_trans_sf"/>
</dbReference>
<comment type="subcellular location">
    <subcellularLocation>
        <location evidence="1">Cell membrane</location>
        <topology evidence="1">Multi-pass membrane protein</topology>
    </subcellularLocation>
</comment>
<feature type="transmembrane region" description="Helical" evidence="6">
    <location>
        <begin position="198"/>
        <end position="217"/>
    </location>
</feature>
<reference evidence="8" key="2">
    <citation type="submission" date="2020-09" db="EMBL/GenBank/DDBJ databases">
        <authorList>
            <person name="Sun Q."/>
            <person name="Zhou Y."/>
        </authorList>
    </citation>
    <scope>NUCLEOTIDE SEQUENCE</scope>
    <source>
        <strain evidence="8">CGMCC 1.12408</strain>
    </source>
</reference>
<organism evidence="8 9">
    <name type="scientific">Ornithinibacillus halotolerans</name>
    <dbReference type="NCBI Taxonomy" id="1274357"/>
    <lineage>
        <taxon>Bacteria</taxon>
        <taxon>Bacillati</taxon>
        <taxon>Bacillota</taxon>
        <taxon>Bacilli</taxon>
        <taxon>Bacillales</taxon>
        <taxon>Bacillaceae</taxon>
        <taxon>Ornithinibacillus</taxon>
    </lineage>
</organism>
<evidence type="ECO:0000256" key="3">
    <source>
        <dbReference type="ARBA" id="ARBA00022692"/>
    </source>
</evidence>
<feature type="transmembrane region" description="Helical" evidence="6">
    <location>
        <begin position="298"/>
        <end position="319"/>
    </location>
</feature>
<feature type="transmembrane region" description="Helical" evidence="6">
    <location>
        <begin position="429"/>
        <end position="452"/>
    </location>
</feature>
<evidence type="ECO:0000256" key="4">
    <source>
        <dbReference type="ARBA" id="ARBA00022989"/>
    </source>
</evidence>
<feature type="transmembrane region" description="Helical" evidence="6">
    <location>
        <begin position="266"/>
        <end position="286"/>
    </location>
</feature>
<dbReference type="InterPro" id="IPR020846">
    <property type="entry name" value="MFS_dom"/>
</dbReference>
<feature type="transmembrane region" description="Helical" evidence="6">
    <location>
        <begin position="331"/>
        <end position="350"/>
    </location>
</feature>
<feature type="transmembrane region" description="Helical" evidence="6">
    <location>
        <begin position="78"/>
        <end position="104"/>
    </location>
</feature>
<evidence type="ECO:0000256" key="2">
    <source>
        <dbReference type="ARBA" id="ARBA00022448"/>
    </source>
</evidence>
<evidence type="ECO:0000256" key="1">
    <source>
        <dbReference type="ARBA" id="ARBA00004651"/>
    </source>
</evidence>
<feature type="transmembrane region" description="Helical" evidence="6">
    <location>
        <begin position="356"/>
        <end position="376"/>
    </location>
</feature>
<feature type="transmembrane region" description="Helical" evidence="6">
    <location>
        <begin position="46"/>
        <end position="66"/>
    </location>
</feature>
<dbReference type="GO" id="GO:0022857">
    <property type="term" value="F:transmembrane transporter activity"/>
    <property type="evidence" value="ECO:0007669"/>
    <property type="project" value="InterPro"/>
</dbReference>
<dbReference type="PROSITE" id="PS00216">
    <property type="entry name" value="SUGAR_TRANSPORT_1"/>
    <property type="match status" value="1"/>
</dbReference>
<dbReference type="EMBL" id="BMEY01000007">
    <property type="protein sequence ID" value="GGA73984.1"/>
    <property type="molecule type" value="Genomic_DNA"/>
</dbReference>
<feature type="transmembrane region" description="Helical" evidence="6">
    <location>
        <begin position="140"/>
        <end position="160"/>
    </location>
</feature>
<comment type="caution">
    <text evidence="8">The sequence shown here is derived from an EMBL/GenBank/DDBJ whole genome shotgun (WGS) entry which is preliminary data.</text>
</comment>
<evidence type="ECO:0000256" key="5">
    <source>
        <dbReference type="ARBA" id="ARBA00023136"/>
    </source>
</evidence>
<evidence type="ECO:0000313" key="9">
    <source>
        <dbReference type="Proteomes" id="UP000613512"/>
    </source>
</evidence>
<keyword evidence="5 6" id="KW-0472">Membrane</keyword>
<dbReference type="FunFam" id="1.20.1250.20:FF:000252">
    <property type="entry name" value="Quinolone resistance protein NorB"/>
    <property type="match status" value="1"/>
</dbReference>
<feature type="transmembrane region" description="Helical" evidence="6">
    <location>
        <begin position="397"/>
        <end position="417"/>
    </location>
</feature>
<dbReference type="Pfam" id="PF07690">
    <property type="entry name" value="MFS_1"/>
    <property type="match status" value="1"/>
</dbReference>